<accession>A0A376TNX6</accession>
<dbReference type="Proteomes" id="UP000254405">
    <property type="component" value="Unassembled WGS sequence"/>
</dbReference>
<organism evidence="2 3">
    <name type="scientific">Escherichia coli</name>
    <dbReference type="NCBI Taxonomy" id="562"/>
    <lineage>
        <taxon>Bacteria</taxon>
        <taxon>Pseudomonadati</taxon>
        <taxon>Pseudomonadota</taxon>
        <taxon>Gammaproteobacteria</taxon>
        <taxon>Enterobacterales</taxon>
        <taxon>Enterobacteriaceae</taxon>
        <taxon>Escherichia</taxon>
    </lineage>
</organism>
<keyword evidence="2" id="KW-0378">Hydrolase</keyword>
<evidence type="ECO:0000256" key="1">
    <source>
        <dbReference type="SAM" id="MobiDB-lite"/>
    </source>
</evidence>
<gene>
    <name evidence="2" type="primary">rnr_1</name>
    <name evidence="2" type="ORF">NCTC8985_03725</name>
</gene>
<dbReference type="GO" id="GO:0008859">
    <property type="term" value="F:exoribonuclease II activity"/>
    <property type="evidence" value="ECO:0007669"/>
    <property type="project" value="UniProtKB-EC"/>
</dbReference>
<protein>
    <submittedName>
        <fullName evidence="2">Ribonuclease R</fullName>
        <ecNumber evidence="2">3.1.13.1</ecNumber>
    </submittedName>
</protein>
<reference evidence="2 3" key="1">
    <citation type="submission" date="2018-06" db="EMBL/GenBank/DDBJ databases">
        <authorList>
            <consortium name="Pathogen Informatics"/>
            <person name="Doyle S."/>
        </authorList>
    </citation>
    <scope>NUCLEOTIDE SEQUENCE [LARGE SCALE GENOMIC DNA]</scope>
    <source>
        <strain evidence="2 3">NCTC8985</strain>
    </source>
</reference>
<evidence type="ECO:0000313" key="3">
    <source>
        <dbReference type="Proteomes" id="UP000254405"/>
    </source>
</evidence>
<evidence type="ECO:0000313" key="2">
    <source>
        <dbReference type="EMBL" id="STI78401.1"/>
    </source>
</evidence>
<feature type="compositionally biased region" description="Basic and acidic residues" evidence="1">
    <location>
        <begin position="16"/>
        <end position="29"/>
    </location>
</feature>
<dbReference type="EC" id="3.1.13.1" evidence="2"/>
<proteinExistence type="predicted"/>
<sequence length="81" mass="9036">MQAKKGGKRRQVGKKVNFEPDSAFRGEKKTKPKAAKKDARKAKKPSAKTQKNSRSDQSEACGEEKSGRVINTLFKRRGLDC</sequence>
<dbReference type="EMBL" id="UGCO01000001">
    <property type="protein sequence ID" value="STI78401.1"/>
    <property type="molecule type" value="Genomic_DNA"/>
</dbReference>
<name>A0A376TNX6_ECOLX</name>
<dbReference type="AlphaFoldDB" id="A0A376TNX6"/>
<feature type="region of interest" description="Disordered" evidence="1">
    <location>
        <begin position="1"/>
        <end position="69"/>
    </location>
</feature>
<feature type="compositionally biased region" description="Basic and acidic residues" evidence="1">
    <location>
        <begin position="53"/>
        <end position="67"/>
    </location>
</feature>
<feature type="compositionally biased region" description="Basic residues" evidence="1">
    <location>
        <begin position="30"/>
        <end position="46"/>
    </location>
</feature>
<feature type="compositionally biased region" description="Basic residues" evidence="1">
    <location>
        <begin position="1"/>
        <end position="13"/>
    </location>
</feature>